<protein>
    <submittedName>
        <fullName evidence="3">Phosphatidylglycerophosphatase A</fullName>
    </submittedName>
</protein>
<comment type="caution">
    <text evidence="3">The sequence shown here is derived from an EMBL/GenBank/DDBJ whole genome shotgun (WGS) entry which is preliminary data.</text>
</comment>
<organism evidence="3 4">
    <name type="scientific">Candidatus Nitrobium versatile</name>
    <dbReference type="NCBI Taxonomy" id="2884831"/>
    <lineage>
        <taxon>Bacteria</taxon>
        <taxon>Pseudomonadati</taxon>
        <taxon>Nitrospirota</taxon>
        <taxon>Nitrospiria</taxon>
        <taxon>Nitrospirales</taxon>
        <taxon>Nitrospiraceae</taxon>
        <taxon>Candidatus Nitrobium</taxon>
    </lineage>
</organism>
<sequence>MKWNTFSKALYGLLFHTIATVLFIGYLPFAPGTFGTLAGVLFLRLAKPGPDMLVLFTAGGLVLGTISAHITEKGLGQQDSKHIVIDEFVGYLVAMMFLPLTGPYLAASFFLFRFFDILKPPPIRSIERRIKGGAGIMLDDVVAGLCTNGLLQLWRYLL</sequence>
<feature type="transmembrane region" description="Helical" evidence="1">
    <location>
        <begin position="12"/>
        <end position="45"/>
    </location>
</feature>
<dbReference type="SUPFAM" id="SSF101307">
    <property type="entry name" value="YutG-like"/>
    <property type="match status" value="1"/>
</dbReference>
<proteinExistence type="predicted"/>
<name>A0A953J411_9BACT</name>
<dbReference type="GO" id="GO:0008962">
    <property type="term" value="F:phosphatidylglycerophosphatase activity"/>
    <property type="evidence" value="ECO:0007669"/>
    <property type="project" value="InterPro"/>
</dbReference>
<dbReference type="InterPro" id="IPR036681">
    <property type="entry name" value="PgpA-like_sf"/>
</dbReference>
<dbReference type="Pfam" id="PF04608">
    <property type="entry name" value="PgpA"/>
    <property type="match status" value="1"/>
</dbReference>
<gene>
    <name evidence="3" type="ORF">K8I29_06720</name>
</gene>
<keyword evidence="1" id="KW-0812">Transmembrane</keyword>
<evidence type="ECO:0000259" key="2">
    <source>
        <dbReference type="Pfam" id="PF04608"/>
    </source>
</evidence>
<accession>A0A953J411</accession>
<keyword evidence="1" id="KW-0472">Membrane</keyword>
<evidence type="ECO:0000313" key="4">
    <source>
        <dbReference type="Proteomes" id="UP000705867"/>
    </source>
</evidence>
<dbReference type="GO" id="GO:0006629">
    <property type="term" value="P:lipid metabolic process"/>
    <property type="evidence" value="ECO:0007669"/>
    <property type="project" value="InterPro"/>
</dbReference>
<feature type="domain" description="YutG/PgpA" evidence="2">
    <location>
        <begin position="17"/>
        <end position="153"/>
    </location>
</feature>
<dbReference type="PIRSF" id="PIRSF006162">
    <property type="entry name" value="PgpA"/>
    <property type="match status" value="1"/>
</dbReference>
<keyword evidence="1" id="KW-1133">Transmembrane helix</keyword>
<dbReference type="InterPro" id="IPR007686">
    <property type="entry name" value="YutG/PgpA"/>
</dbReference>
<dbReference type="PANTHER" id="PTHR36305:SF1">
    <property type="entry name" value="PHOSPHATIDYLGLYCEROPHOSPHATASE A"/>
    <property type="match status" value="1"/>
</dbReference>
<dbReference type="EMBL" id="JAIOIV010000053">
    <property type="protein sequence ID" value="MBZ0155893.1"/>
    <property type="molecule type" value="Genomic_DNA"/>
</dbReference>
<dbReference type="CDD" id="cd06971">
    <property type="entry name" value="PgpA"/>
    <property type="match status" value="1"/>
</dbReference>
<evidence type="ECO:0000313" key="3">
    <source>
        <dbReference type="EMBL" id="MBZ0155893.1"/>
    </source>
</evidence>
<evidence type="ECO:0000256" key="1">
    <source>
        <dbReference type="SAM" id="Phobius"/>
    </source>
</evidence>
<dbReference type="Proteomes" id="UP000705867">
    <property type="component" value="Unassembled WGS sequence"/>
</dbReference>
<feature type="transmembrane region" description="Helical" evidence="1">
    <location>
        <begin position="91"/>
        <end position="115"/>
    </location>
</feature>
<reference evidence="3" key="2">
    <citation type="submission" date="2021-08" db="EMBL/GenBank/DDBJ databases">
        <authorList>
            <person name="Dalcin Martins P."/>
        </authorList>
    </citation>
    <scope>NUCLEOTIDE SEQUENCE</scope>
    <source>
        <strain evidence="3">MAG_39</strain>
    </source>
</reference>
<dbReference type="AlphaFoldDB" id="A0A953J411"/>
<reference evidence="3" key="1">
    <citation type="journal article" date="2021" name="bioRxiv">
        <title>Unraveling nitrogen, sulfur and carbon metabolic pathways and microbial community transcriptional responses to substrate deprivation and toxicity stresses in a bioreactor mimicking anoxic brackish coastal sediment conditions.</title>
        <authorList>
            <person name="Martins P.D."/>
            <person name="Echeveste M.J."/>
            <person name="Arshad A."/>
            <person name="Kurth J."/>
            <person name="Ouboter H."/>
            <person name="Jetten M.S.M."/>
            <person name="Welte C.U."/>
        </authorList>
    </citation>
    <scope>NUCLEOTIDE SEQUENCE</scope>
    <source>
        <strain evidence="3">MAG_39</strain>
    </source>
</reference>
<dbReference type="PANTHER" id="PTHR36305">
    <property type="entry name" value="PHOSPHATIDYLGLYCEROPHOSPHATASE A"/>
    <property type="match status" value="1"/>
</dbReference>
<feature type="transmembrane region" description="Helical" evidence="1">
    <location>
        <begin position="52"/>
        <end position="71"/>
    </location>
</feature>
<dbReference type="InterPro" id="IPR026037">
    <property type="entry name" value="PgpA"/>
</dbReference>